<name>E0S996_ENCIT</name>
<dbReference type="HOGENOM" id="CLU_787769_0_0_1"/>
<keyword evidence="1" id="KW-1133">Transmembrane helix</keyword>
<feature type="transmembrane region" description="Helical" evidence="1">
    <location>
        <begin position="199"/>
        <end position="222"/>
    </location>
</feature>
<evidence type="ECO:0000313" key="2">
    <source>
        <dbReference type="EMBL" id="ADM12331.2"/>
    </source>
</evidence>
<reference evidence="2 3" key="1">
    <citation type="journal article" date="2010" name="Nat. Commun.">
        <title>The complete sequence of the smallest known nuclear genome from the microsporidian Encephalitozoon intestinalis.</title>
        <authorList>
            <person name="Corradi N."/>
            <person name="Pombert J.-F."/>
            <person name="Farinelli L."/>
            <person name="Didier E.S."/>
            <person name="Keeling P.J."/>
        </authorList>
    </citation>
    <scope>NUCLEOTIDE SEQUENCE [LARGE SCALE GENOMIC DNA]</scope>
    <source>
        <strain evidence="2 3">ATCC 50506</strain>
    </source>
</reference>
<feature type="transmembrane region" description="Helical" evidence="1">
    <location>
        <begin position="159"/>
        <end position="179"/>
    </location>
</feature>
<dbReference type="RefSeq" id="XP_003073691.2">
    <property type="nucleotide sequence ID" value="XM_003073645.2"/>
</dbReference>
<dbReference type="EMBL" id="CP001950">
    <property type="protein sequence ID" value="ADM12331.2"/>
    <property type="molecule type" value="Genomic_DNA"/>
</dbReference>
<feature type="transmembrane region" description="Helical" evidence="1">
    <location>
        <begin position="12"/>
        <end position="31"/>
    </location>
</feature>
<gene>
    <name evidence="2" type="ORF">Eint_092050</name>
</gene>
<reference evidence="2 3" key="2">
    <citation type="journal article" date="2012" name="Proc. Natl. Acad. Sci. U.S.A.">
        <title>Gain and loss of multiple functionally related, horizontally transferred genes in the reduced genomes of two microsporidian parasites.</title>
        <authorList>
            <person name="Pombert J.-F."/>
            <person name="Selman M."/>
            <person name="Burki F."/>
            <person name="Bardell F.T."/>
            <person name="Farinelli L."/>
            <person name="Solter L.F."/>
            <person name="Whitman D.W."/>
            <person name="Weiss L.M."/>
            <person name="Corradi N."/>
            <person name="Keeling P.J."/>
        </authorList>
    </citation>
    <scope>NUCLEOTIDE SEQUENCE [LARGE SCALE GENOMIC DNA]</scope>
    <source>
        <strain evidence="2 3">ATCC 50506</strain>
    </source>
</reference>
<accession>E0S996</accession>
<feature type="transmembrane region" description="Helical" evidence="1">
    <location>
        <begin position="243"/>
        <end position="262"/>
    </location>
</feature>
<dbReference type="GeneID" id="9699390"/>
<feature type="transmembrane region" description="Helical" evidence="1">
    <location>
        <begin position="51"/>
        <end position="73"/>
    </location>
</feature>
<keyword evidence="1" id="KW-0812">Transmembrane</keyword>
<keyword evidence="1" id="KW-0472">Membrane</keyword>
<dbReference type="Proteomes" id="UP000002313">
    <property type="component" value="Chromosome IX"/>
</dbReference>
<dbReference type="KEGG" id="ein:Eint_092050"/>
<feature type="transmembrane region" description="Helical" evidence="1">
    <location>
        <begin position="118"/>
        <end position="139"/>
    </location>
</feature>
<evidence type="ECO:0000313" key="3">
    <source>
        <dbReference type="Proteomes" id="UP000002313"/>
    </source>
</evidence>
<proteinExistence type="predicted"/>
<dbReference type="OrthoDB" id="2189914at2759"/>
<protein>
    <submittedName>
        <fullName evidence="2">Uncharacterized protein</fullName>
    </submittedName>
</protein>
<keyword evidence="3" id="KW-1185">Reference proteome</keyword>
<dbReference type="VEuPathDB" id="MicrosporidiaDB:Eint_092050"/>
<dbReference type="AlphaFoldDB" id="E0S996"/>
<organism evidence="2 3">
    <name type="scientific">Encephalitozoon intestinalis (strain ATCC 50506)</name>
    <name type="common">Microsporidian parasite</name>
    <name type="synonym">Septata intestinalis</name>
    <dbReference type="NCBI Taxonomy" id="876142"/>
    <lineage>
        <taxon>Eukaryota</taxon>
        <taxon>Fungi</taxon>
        <taxon>Fungi incertae sedis</taxon>
        <taxon>Microsporidia</taxon>
        <taxon>Unikaryonidae</taxon>
        <taxon>Encephalitozoon</taxon>
    </lineage>
</organism>
<sequence length="341" mass="38992">MEDDGFLDNTKILSYTNEAVFSLLLLVFAVWRSTRSTMPSYNIFRGKLRSLGSIFALSSIFLSGIYICIVTYLSTKLEIDKANIELVGWLDANYPVRYKDFKADLVYLLNISLIGSRILRMSSVFLLIGLWGPCAYSVFNGGDRPFDIFKSSSTGTRTFVAKSMFNTSVVTFSKIYAILRAPALLYYYYSRSRLMGEKTAVFIESFLLGNEVYLSVALLLILRTKHSFLSEYKSLDSTNLLSFCLMFHGFLTYTINTVAIPFEMTDLHHQIQQSLSLGARLILDMLLISMFCPIRDQLFDNSSDRYEKNFEITRITRLEDEGPIVQEIESVIEFEEKEIGK</sequence>
<evidence type="ECO:0000256" key="1">
    <source>
        <dbReference type="SAM" id="Phobius"/>
    </source>
</evidence>